<evidence type="ECO:0000256" key="2">
    <source>
        <dbReference type="ARBA" id="ARBA00004936"/>
    </source>
</evidence>
<dbReference type="GO" id="GO:0046872">
    <property type="term" value="F:metal ion binding"/>
    <property type="evidence" value="ECO:0007669"/>
    <property type="project" value="UniProtKB-KW"/>
</dbReference>
<evidence type="ECO:0000256" key="4">
    <source>
        <dbReference type="ARBA" id="ARBA00022475"/>
    </source>
</evidence>
<feature type="transmembrane region" description="Helical" evidence="11">
    <location>
        <begin position="124"/>
        <end position="145"/>
    </location>
</feature>
<evidence type="ECO:0000313" key="13">
    <source>
        <dbReference type="EMBL" id="OIM20401.1"/>
    </source>
</evidence>
<keyword evidence="5 11" id="KW-0812">Transmembrane</keyword>
<comment type="caution">
    <text evidence="13">The sequence shown here is derived from an EMBL/GenBank/DDBJ whole genome shotgun (WGS) entry which is preliminary data.</text>
</comment>
<keyword evidence="6 11" id="KW-1133">Transmembrane helix</keyword>
<reference evidence="13 14" key="1">
    <citation type="journal article" date="2016" name="BMC Genomics">
        <title>Consensus pan-genome assembly of the specialised wine bacterium Oenococcus oeni.</title>
        <authorList>
            <person name="Sternes P.R."/>
            <person name="Borneman A.R."/>
        </authorList>
    </citation>
    <scope>NUCLEOTIDE SEQUENCE [LARGE SCALE GENOMIC DNA]</scope>
    <source>
        <strain evidence="13 14">AWRIB661</strain>
    </source>
</reference>
<evidence type="ECO:0000256" key="7">
    <source>
        <dbReference type="ARBA" id="ARBA00023136"/>
    </source>
</evidence>
<feature type="domain" description="Sulfatase N-terminal" evidence="12">
    <location>
        <begin position="251"/>
        <end position="544"/>
    </location>
</feature>
<dbReference type="RefSeq" id="WP_071420160.1">
    <property type="nucleotide sequence ID" value="NZ_MLLI01000199.1"/>
</dbReference>
<feature type="active site" evidence="8">
    <location>
        <position position="302"/>
    </location>
</feature>
<keyword evidence="7 11" id="KW-0472">Membrane</keyword>
<feature type="transmembrane region" description="Helical" evidence="11">
    <location>
        <begin position="75"/>
        <end position="95"/>
    </location>
</feature>
<comment type="similarity">
    <text evidence="3">Belongs to the LTA synthase family.</text>
</comment>
<comment type="pathway">
    <text evidence="2">Cell wall biogenesis; lipoteichoic acid biosynthesis.</text>
</comment>
<evidence type="ECO:0000256" key="11">
    <source>
        <dbReference type="SAM" id="Phobius"/>
    </source>
</evidence>
<feature type="binding site" evidence="9">
    <location>
        <position position="420"/>
    </location>
    <ligand>
        <name>substrate</name>
    </ligand>
</feature>
<comment type="subcellular location">
    <subcellularLocation>
        <location evidence="1">Cell membrane</location>
        <topology evidence="1">Multi-pass membrane protein</topology>
    </subcellularLocation>
</comment>
<dbReference type="GO" id="GO:0005886">
    <property type="term" value="C:plasma membrane"/>
    <property type="evidence" value="ECO:0007669"/>
    <property type="project" value="UniProtKB-SubCell"/>
</dbReference>
<keyword evidence="4" id="KW-1003">Cell membrane</keyword>
<evidence type="ECO:0000256" key="10">
    <source>
        <dbReference type="PIRSR" id="PIRSR005091-3"/>
    </source>
</evidence>
<dbReference type="PANTHER" id="PTHR47371">
    <property type="entry name" value="LIPOTEICHOIC ACID SYNTHASE"/>
    <property type="match status" value="1"/>
</dbReference>
<accession>A0A6N3ZZC2</accession>
<keyword evidence="9" id="KW-0479">Metal-binding</keyword>
<dbReference type="InterPro" id="IPR017850">
    <property type="entry name" value="Alkaline_phosphatase_core_sf"/>
</dbReference>
<dbReference type="InterPro" id="IPR012160">
    <property type="entry name" value="LtaS-like"/>
</dbReference>
<dbReference type="InterPro" id="IPR000917">
    <property type="entry name" value="Sulfatase_N"/>
</dbReference>
<keyword evidence="9" id="KW-0464">Manganese</keyword>
<sequence length="689" mass="80470">MKKYFPVINVSKRHFSIIILFLIWIETEIVYLTYFNLNITKTDPLQILLLIVNPLPISAIIICLISFLKKRLYIWANLLFLFIQNFWLFVNIIYYREFSDFISIQTIESFGLASNNIGKSLVQIVHFPDLWLFLDVLILFLLIHYRKIVVSNYTNHLLFSLAGFLSLIASFAVLFLANVDRPQLLTRSFDNNYLVKYLGMDGYFIDNLYQNSEQSSMKEKAKPKELKKVLKFIKSKKTHDIEYFGKEKNKDVFIIHLESLQQFMIDYKYEGKEVLPNLDKFYHDKHTISFDNFYHQVAQGKTSDAEMMLENSLFGLPTGSAMVSYGTQDTFDAAPEILDEKGYTTASLHGDVPTFWNRDNTYKSWGYEYFFSKNYYPDNNKDSFNAGYGMKDKIFMKDSVSYIQKLPQPFYAKIITVTNHYPYDLNKYDEDISSWHTGDNSVDHYVQTAHYLDEAFGEFINYLKVSGLYNKSLIVLYGDHYGISNNHRAAISKILNKSKLTDYDLANFQKVPFMIHASNLKGFTDHTYGGEIDVLPTLLNILGVNPNRYLFFGTDLLSKDHDQTVAFRDGDFVSPEFTKYLGNIYNTSNGLTIKKMSKTEQTSYDQQQSEVNRELSYSDDVLTGDLLRFYHPKGFKHIDKDHFNYQKAHAIKELNREQDKRKNSIYYLNKDKSTVHLYHTDAPELKDEK</sequence>
<evidence type="ECO:0000259" key="12">
    <source>
        <dbReference type="Pfam" id="PF00884"/>
    </source>
</evidence>
<feature type="transmembrane region" description="Helical" evidence="11">
    <location>
        <begin position="15"/>
        <end position="35"/>
    </location>
</feature>
<proteinExistence type="inferred from homology"/>
<dbReference type="Gene3D" id="3.30.1120.170">
    <property type="match status" value="1"/>
</dbReference>
<dbReference type="GO" id="GO:0016740">
    <property type="term" value="F:transferase activity"/>
    <property type="evidence" value="ECO:0007669"/>
    <property type="project" value="UniProtKB-KW"/>
</dbReference>
<dbReference type="Proteomes" id="UP000181728">
    <property type="component" value="Unassembled WGS sequence"/>
</dbReference>
<protein>
    <submittedName>
        <fullName evidence="13">Phosphoglycerol transferase</fullName>
    </submittedName>
</protein>
<dbReference type="Gene3D" id="3.40.720.10">
    <property type="entry name" value="Alkaline Phosphatase, subunit A"/>
    <property type="match status" value="1"/>
</dbReference>
<feature type="transmembrane region" description="Helical" evidence="11">
    <location>
        <begin position="47"/>
        <end position="68"/>
    </location>
</feature>
<feature type="binding site" evidence="10">
    <location>
        <position position="479"/>
    </location>
    <ligand>
        <name>Mn(2+)</name>
        <dbReference type="ChEBI" id="CHEBI:29035"/>
    </ligand>
</feature>
<dbReference type="CDD" id="cd16015">
    <property type="entry name" value="LTA_synthase"/>
    <property type="match status" value="1"/>
</dbReference>
<evidence type="ECO:0000256" key="3">
    <source>
        <dbReference type="ARBA" id="ARBA00009983"/>
    </source>
</evidence>
<feature type="binding site" evidence="10">
    <location>
        <position position="258"/>
    </location>
    <ligand>
        <name>Mn(2+)</name>
        <dbReference type="ChEBI" id="CHEBI:29035"/>
    </ligand>
</feature>
<dbReference type="InterPro" id="IPR050448">
    <property type="entry name" value="OpgB/LTA_synthase_biosynth"/>
</dbReference>
<evidence type="ECO:0000256" key="6">
    <source>
        <dbReference type="ARBA" id="ARBA00022989"/>
    </source>
</evidence>
<evidence type="ECO:0000256" key="5">
    <source>
        <dbReference type="ARBA" id="ARBA00022692"/>
    </source>
</evidence>
<name>A0A6N3ZZC2_OENOE</name>
<dbReference type="PANTHER" id="PTHR47371:SF3">
    <property type="entry name" value="PHOSPHOGLYCEROL TRANSFERASE I"/>
    <property type="match status" value="1"/>
</dbReference>
<gene>
    <name evidence="13" type="ORF">ATX59_09120</name>
</gene>
<dbReference type="PIRSF" id="PIRSF005091">
    <property type="entry name" value="Mmb_sulf_HI1246"/>
    <property type="match status" value="1"/>
</dbReference>
<evidence type="ECO:0000256" key="1">
    <source>
        <dbReference type="ARBA" id="ARBA00004651"/>
    </source>
</evidence>
<evidence type="ECO:0000313" key="14">
    <source>
        <dbReference type="Proteomes" id="UP000181728"/>
    </source>
</evidence>
<feature type="binding site" evidence="10">
    <location>
        <position position="302"/>
    </location>
    <ligand>
        <name>Mn(2+)</name>
        <dbReference type="ChEBI" id="CHEBI:29035"/>
    </ligand>
</feature>
<dbReference type="AlphaFoldDB" id="A0A6N3ZZC2"/>
<evidence type="ECO:0000256" key="9">
    <source>
        <dbReference type="PIRSR" id="PIRSR005091-2"/>
    </source>
</evidence>
<dbReference type="Pfam" id="PF00884">
    <property type="entry name" value="Sulfatase"/>
    <property type="match status" value="1"/>
</dbReference>
<keyword evidence="13" id="KW-0808">Transferase</keyword>
<feature type="binding site" evidence="10">
    <location>
        <position position="480"/>
    </location>
    <ligand>
        <name>Mn(2+)</name>
        <dbReference type="ChEBI" id="CHEBI:29035"/>
    </ligand>
</feature>
<evidence type="ECO:0000256" key="8">
    <source>
        <dbReference type="PIRSR" id="PIRSR005091-1"/>
    </source>
</evidence>
<organism evidence="13 14">
    <name type="scientific">Oenococcus oeni</name>
    <name type="common">Leuconostoc oenos</name>
    <dbReference type="NCBI Taxonomy" id="1247"/>
    <lineage>
        <taxon>Bacteria</taxon>
        <taxon>Bacillati</taxon>
        <taxon>Bacillota</taxon>
        <taxon>Bacilli</taxon>
        <taxon>Lactobacillales</taxon>
        <taxon>Lactobacillaceae</taxon>
        <taxon>Oenococcus</taxon>
    </lineage>
</organism>
<feature type="transmembrane region" description="Helical" evidence="11">
    <location>
        <begin position="157"/>
        <end position="177"/>
    </location>
</feature>
<dbReference type="SUPFAM" id="SSF53649">
    <property type="entry name" value="Alkaline phosphatase-like"/>
    <property type="match status" value="1"/>
</dbReference>
<dbReference type="EMBL" id="MLOK01000060">
    <property type="protein sequence ID" value="OIM20401.1"/>
    <property type="molecule type" value="Genomic_DNA"/>
</dbReference>